<name>A0A2H0QUP1_9BACT</name>
<reference evidence="3 4" key="1">
    <citation type="submission" date="2017-09" db="EMBL/GenBank/DDBJ databases">
        <title>Depth-based differentiation of microbial function through sediment-hosted aquifers and enrichment of novel symbionts in the deep terrestrial subsurface.</title>
        <authorList>
            <person name="Probst A.J."/>
            <person name="Ladd B."/>
            <person name="Jarett J.K."/>
            <person name="Geller-Mcgrath D.E."/>
            <person name="Sieber C.M."/>
            <person name="Emerson J.B."/>
            <person name="Anantharaman K."/>
            <person name="Thomas B.C."/>
            <person name="Malmstrom R."/>
            <person name="Stieglmeier M."/>
            <person name="Klingl A."/>
            <person name="Woyke T."/>
            <person name="Ryan C.M."/>
            <person name="Banfield J.F."/>
        </authorList>
    </citation>
    <scope>NUCLEOTIDE SEQUENCE [LARGE SCALE GENOMIC DNA]</scope>
    <source>
        <strain evidence="3">CG10_big_fil_rev_8_21_14_0_10_42_12</strain>
    </source>
</reference>
<feature type="region of interest" description="Disordered" evidence="1">
    <location>
        <begin position="73"/>
        <end position="103"/>
    </location>
</feature>
<dbReference type="Proteomes" id="UP000231333">
    <property type="component" value="Unassembled WGS sequence"/>
</dbReference>
<feature type="signal peptide" evidence="2">
    <location>
        <begin position="1"/>
        <end position="29"/>
    </location>
</feature>
<accession>A0A2H0QUP1</accession>
<proteinExistence type="predicted"/>
<organism evidence="3 4">
    <name type="scientific">Candidatus Zambryskibacteria bacterium CG10_big_fil_rev_8_21_14_0_10_42_12</name>
    <dbReference type="NCBI Taxonomy" id="1975115"/>
    <lineage>
        <taxon>Bacteria</taxon>
        <taxon>Candidatus Zambryskiibacteriota</taxon>
    </lineage>
</organism>
<gene>
    <name evidence="3" type="ORF">COV34_02890</name>
</gene>
<dbReference type="AlphaFoldDB" id="A0A2H0QUP1"/>
<evidence type="ECO:0000313" key="3">
    <source>
        <dbReference type="EMBL" id="PIR38009.1"/>
    </source>
</evidence>
<evidence type="ECO:0000313" key="4">
    <source>
        <dbReference type="Proteomes" id="UP000231333"/>
    </source>
</evidence>
<evidence type="ECO:0000256" key="2">
    <source>
        <dbReference type="SAM" id="SignalP"/>
    </source>
</evidence>
<dbReference type="EMBL" id="PCXL01000013">
    <property type="protein sequence ID" value="PIR38009.1"/>
    <property type="molecule type" value="Genomic_DNA"/>
</dbReference>
<feature type="chain" id="PRO_5013580982" evidence="2">
    <location>
        <begin position="30"/>
        <end position="103"/>
    </location>
</feature>
<keyword evidence="2" id="KW-0732">Signal</keyword>
<sequence>MIKTIDIRIVSVLGTLALVFALAPTFASAAPVEKTDGFVCPVIKTDAVLNSPKGAPIGEGHYTIIGPNVSVPVHATNGDGAGSPGGPHSEPGDTDYTAVWSGQ</sequence>
<evidence type="ECO:0000256" key="1">
    <source>
        <dbReference type="SAM" id="MobiDB-lite"/>
    </source>
</evidence>
<protein>
    <submittedName>
        <fullName evidence="3">Uncharacterized protein</fullName>
    </submittedName>
</protein>
<comment type="caution">
    <text evidence="3">The sequence shown here is derived from an EMBL/GenBank/DDBJ whole genome shotgun (WGS) entry which is preliminary data.</text>
</comment>